<evidence type="ECO:0000256" key="1">
    <source>
        <dbReference type="SAM" id="MobiDB-lite"/>
    </source>
</evidence>
<protein>
    <recommendedName>
        <fullName evidence="3">PepSY domain-containing protein</fullName>
    </recommendedName>
</protein>
<name>A0A4V2YKQ8_9ACTN</name>
<accession>A0A4V2YKQ8</accession>
<dbReference type="Pfam" id="PF03413">
    <property type="entry name" value="PepSY"/>
    <property type="match status" value="1"/>
</dbReference>
<feature type="chain" id="PRO_5020934239" description="PepSY domain-containing protein" evidence="2">
    <location>
        <begin position="27"/>
        <end position="139"/>
    </location>
</feature>
<evidence type="ECO:0000256" key="2">
    <source>
        <dbReference type="SAM" id="SignalP"/>
    </source>
</evidence>
<keyword evidence="2" id="KW-0732">Signal</keyword>
<gene>
    <name evidence="4" type="ORF">E1286_29115</name>
</gene>
<dbReference type="Proteomes" id="UP000295302">
    <property type="component" value="Unassembled WGS sequence"/>
</dbReference>
<feature type="signal peptide" evidence="2">
    <location>
        <begin position="1"/>
        <end position="26"/>
    </location>
</feature>
<evidence type="ECO:0000259" key="3">
    <source>
        <dbReference type="Pfam" id="PF03413"/>
    </source>
</evidence>
<feature type="domain" description="PepSY" evidence="3">
    <location>
        <begin position="45"/>
        <end position="105"/>
    </location>
</feature>
<feature type="region of interest" description="Disordered" evidence="1">
    <location>
        <begin position="88"/>
        <end position="139"/>
    </location>
</feature>
<organism evidence="4 5">
    <name type="scientific">Nonomuraea terrae</name>
    <dbReference type="NCBI Taxonomy" id="2530383"/>
    <lineage>
        <taxon>Bacteria</taxon>
        <taxon>Bacillati</taxon>
        <taxon>Actinomycetota</taxon>
        <taxon>Actinomycetes</taxon>
        <taxon>Streptosporangiales</taxon>
        <taxon>Streptosporangiaceae</taxon>
        <taxon>Nonomuraea</taxon>
    </lineage>
</organism>
<evidence type="ECO:0000313" key="4">
    <source>
        <dbReference type="EMBL" id="TDD43297.1"/>
    </source>
</evidence>
<keyword evidence="5" id="KW-1185">Reference proteome</keyword>
<sequence>MQITKKIIIAGAGFVALASGGGAAYATATAASPSVETFTAAPAPKVSAEQAMQIAHGKVQGAWVSELDFDLKGSRPDVWEIELTKGQERHEIDVDATSGKIVKHETDRVGQNGDDDRDDDHDDDDHDDDDRDDDRDDDD</sequence>
<dbReference type="RefSeq" id="WP_132617516.1">
    <property type="nucleotide sequence ID" value="NZ_SMKQ01000114.1"/>
</dbReference>
<proteinExistence type="predicted"/>
<reference evidence="4 5" key="1">
    <citation type="submission" date="2019-03" db="EMBL/GenBank/DDBJ databases">
        <title>Draft genome sequences of novel Actinobacteria.</title>
        <authorList>
            <person name="Sahin N."/>
            <person name="Ay H."/>
            <person name="Saygin H."/>
        </authorList>
    </citation>
    <scope>NUCLEOTIDE SEQUENCE [LARGE SCALE GENOMIC DNA]</scope>
    <source>
        <strain evidence="4 5">CH32</strain>
    </source>
</reference>
<evidence type="ECO:0000313" key="5">
    <source>
        <dbReference type="Proteomes" id="UP000295302"/>
    </source>
</evidence>
<dbReference type="InterPro" id="IPR025711">
    <property type="entry name" value="PepSY"/>
</dbReference>
<dbReference type="EMBL" id="SMKQ01000114">
    <property type="protein sequence ID" value="TDD43297.1"/>
    <property type="molecule type" value="Genomic_DNA"/>
</dbReference>
<dbReference type="Gene3D" id="3.10.450.40">
    <property type="match status" value="1"/>
</dbReference>
<dbReference type="OrthoDB" id="3540563at2"/>
<comment type="caution">
    <text evidence="4">The sequence shown here is derived from an EMBL/GenBank/DDBJ whole genome shotgun (WGS) entry which is preliminary data.</text>
</comment>
<feature type="compositionally biased region" description="Acidic residues" evidence="1">
    <location>
        <begin position="113"/>
        <end position="139"/>
    </location>
</feature>
<dbReference type="AlphaFoldDB" id="A0A4V2YKQ8"/>